<dbReference type="GeneID" id="70133028"/>
<keyword evidence="2" id="KW-0175">Coiled coil</keyword>
<keyword evidence="1" id="KW-0677">Repeat</keyword>
<reference evidence="4" key="1">
    <citation type="journal article" date="2021" name="Nat. Commun.">
        <title>Genetic determinants of endophytism in the Arabidopsis root mycobiome.</title>
        <authorList>
            <person name="Mesny F."/>
            <person name="Miyauchi S."/>
            <person name="Thiergart T."/>
            <person name="Pickel B."/>
            <person name="Atanasova L."/>
            <person name="Karlsson M."/>
            <person name="Huettel B."/>
            <person name="Barry K.W."/>
            <person name="Haridas S."/>
            <person name="Chen C."/>
            <person name="Bauer D."/>
            <person name="Andreopoulos W."/>
            <person name="Pangilinan J."/>
            <person name="LaButti K."/>
            <person name="Riley R."/>
            <person name="Lipzen A."/>
            <person name="Clum A."/>
            <person name="Drula E."/>
            <person name="Henrissat B."/>
            <person name="Kohler A."/>
            <person name="Grigoriev I.V."/>
            <person name="Martin F.M."/>
            <person name="Hacquard S."/>
        </authorList>
    </citation>
    <scope>NUCLEOTIDE SEQUENCE</scope>
    <source>
        <strain evidence="4">MPI-SDFR-AT-0073</strain>
    </source>
</reference>
<feature type="coiled-coil region" evidence="2">
    <location>
        <begin position="783"/>
        <end position="810"/>
    </location>
</feature>
<evidence type="ECO:0000256" key="3">
    <source>
        <dbReference type="SAM" id="MobiDB-lite"/>
    </source>
</evidence>
<gene>
    <name evidence="4" type="ORF">BKA67DRAFT_584239</name>
</gene>
<comment type="caution">
    <text evidence="4">The sequence shown here is derived from an EMBL/GenBank/DDBJ whole genome shotgun (WGS) entry which is preliminary data.</text>
</comment>
<organism evidence="4 5">
    <name type="scientific">Truncatella angustata</name>
    <dbReference type="NCBI Taxonomy" id="152316"/>
    <lineage>
        <taxon>Eukaryota</taxon>
        <taxon>Fungi</taxon>
        <taxon>Dikarya</taxon>
        <taxon>Ascomycota</taxon>
        <taxon>Pezizomycotina</taxon>
        <taxon>Sordariomycetes</taxon>
        <taxon>Xylariomycetidae</taxon>
        <taxon>Amphisphaeriales</taxon>
        <taxon>Sporocadaceae</taxon>
        <taxon>Truncatella</taxon>
    </lineage>
</organism>
<sequence length="814" mass="93016">MPSKTLLIERGSKDYICRSCLSSLGRRPPPTPAPWAIRQASQAAARASTPRRNKTRAIDDAERLRTLEKLGLLKREKEEERPTVNYFQEDGGKLRRLANVEEFNDALNDPGDQMKTDLQTLERGAGSAKSYFDMLERAEIQEKNARDQEGLELAMKKALYTTKSLGPDAIHALDDLSQDLGDEPTGAIHINIDISKWPVHHREKVTRLNNNLQLAARQLDRGNLNKLGFAVWKYYFGARQALSKDWTAVPPATWELLWDIFATESPQNPNRWHHVHILAKDMSKAGVQLFPKRQLMAIEALFLEGWHKEAMENHRRKVTTLGTDPETFVDFWQLGLRMCCHVGDLDKAKRLADTILGSSYQYDIRFLLPLIRAYAQKPETAEKAHDLYRVVQAGLGDAMTIEDYDLIISLFLVAQQPEKALWIFVEMMTSGRVDLRNLEQLPPSVANEFFVGKWLKRLIGVGDLEGAYNALQHMKSRGVMPRPMVVNVLIGSWLRTGVAENVERAEQIAWAMINSRLQFVKLRAESHKNQDVVSLPGMKISHKQSGAGWPKATLETFSLLAENYKDRGVLSKMEELWEAFKRAEMGANTFFMNQLLFSLLRNGRGLEVPKLYRAMIQQFEHDKLGPDSWTFLALWQALPPNRLQSWKPEDVTQSIVESRRLFAEMVSFAAKFQADDEGVNFQLARTIMHTFRQLKDPLSMLVAFRALRQIFQLKDPGSMVLEMIVGTTNLERAAGDRKMRNKIMTATQHTEQFLSQRQQEMVVDGELRKNEEMPDDVRSAEMADFLEMHLEAELNKIENADELFEQAARDMGVI</sequence>
<feature type="region of interest" description="Disordered" evidence="3">
    <location>
        <begin position="27"/>
        <end position="55"/>
    </location>
</feature>
<dbReference type="RefSeq" id="XP_045952933.1">
    <property type="nucleotide sequence ID" value="XM_046104137.1"/>
</dbReference>
<dbReference type="PANTHER" id="PTHR47447:SF17">
    <property type="entry name" value="OS12G0638900 PROTEIN"/>
    <property type="match status" value="1"/>
</dbReference>
<evidence type="ECO:0000256" key="2">
    <source>
        <dbReference type="SAM" id="Coils"/>
    </source>
</evidence>
<protein>
    <recommendedName>
        <fullName evidence="6">Pentatricopeptide repeat protein</fullName>
    </recommendedName>
</protein>
<dbReference type="Gene3D" id="1.25.40.10">
    <property type="entry name" value="Tetratricopeptide repeat domain"/>
    <property type="match status" value="2"/>
</dbReference>
<evidence type="ECO:0000256" key="1">
    <source>
        <dbReference type="ARBA" id="ARBA00022737"/>
    </source>
</evidence>
<evidence type="ECO:0000313" key="5">
    <source>
        <dbReference type="Proteomes" id="UP000758603"/>
    </source>
</evidence>
<evidence type="ECO:0000313" key="4">
    <source>
        <dbReference type="EMBL" id="KAH6646419.1"/>
    </source>
</evidence>
<dbReference type="AlphaFoldDB" id="A0A9P8RI24"/>
<evidence type="ECO:0008006" key="6">
    <source>
        <dbReference type="Google" id="ProtNLM"/>
    </source>
</evidence>
<dbReference type="Proteomes" id="UP000758603">
    <property type="component" value="Unassembled WGS sequence"/>
</dbReference>
<proteinExistence type="predicted"/>
<dbReference type="OrthoDB" id="185373at2759"/>
<feature type="compositionally biased region" description="Low complexity" evidence="3">
    <location>
        <begin position="34"/>
        <end position="48"/>
    </location>
</feature>
<dbReference type="PANTHER" id="PTHR47447">
    <property type="entry name" value="OS03G0856100 PROTEIN"/>
    <property type="match status" value="1"/>
</dbReference>
<dbReference type="EMBL" id="JAGPXC010000010">
    <property type="protein sequence ID" value="KAH6646419.1"/>
    <property type="molecule type" value="Genomic_DNA"/>
</dbReference>
<dbReference type="InterPro" id="IPR011990">
    <property type="entry name" value="TPR-like_helical_dom_sf"/>
</dbReference>
<accession>A0A9P8RI24</accession>
<keyword evidence="5" id="KW-1185">Reference proteome</keyword>
<name>A0A9P8RI24_9PEZI</name>